<dbReference type="InterPro" id="IPR006827">
    <property type="entry name" value="Lant_deHydtase_N"/>
</dbReference>
<feature type="domain" description="Lantibiotic dehydratase N-terminal" evidence="1">
    <location>
        <begin position="38"/>
        <end position="695"/>
    </location>
</feature>
<evidence type="ECO:0000313" key="2">
    <source>
        <dbReference type="EMBL" id="SDF51821.1"/>
    </source>
</evidence>
<protein>
    <submittedName>
        <fullName evidence="2">Lantibiotic dehydratase, C terminus</fullName>
    </submittedName>
</protein>
<name>A0A1G7LR08_CHIFI</name>
<evidence type="ECO:0000259" key="1">
    <source>
        <dbReference type="Pfam" id="PF04738"/>
    </source>
</evidence>
<gene>
    <name evidence="2" type="ORF">SAMN04488121_102154</name>
</gene>
<organism evidence="2 3">
    <name type="scientific">Chitinophaga filiformis</name>
    <name type="common">Myxococcus filiformis</name>
    <name type="synonym">Flexibacter filiformis</name>
    <dbReference type="NCBI Taxonomy" id="104663"/>
    <lineage>
        <taxon>Bacteria</taxon>
        <taxon>Pseudomonadati</taxon>
        <taxon>Bacteroidota</taxon>
        <taxon>Chitinophagia</taxon>
        <taxon>Chitinophagales</taxon>
        <taxon>Chitinophagaceae</taxon>
        <taxon>Chitinophaga</taxon>
    </lineage>
</organism>
<dbReference type="Proteomes" id="UP000199045">
    <property type="component" value="Unassembled WGS sequence"/>
</dbReference>
<sequence>MKQSSIELPAGYEPFENFVFRVPVFNTTKPFEDPALLKDPVFKEALYLASKALYERMKLQEDVPFDALPDKMKKSLFKYFSRMTTRCTPFGLFAGCGLGTIGDDSSILLPSQDGYRSKSTISILLLHHIATRINNNYGFQAPVLYYPNTSLFRAHTTYRYVEATMKEEVFDYVMAEVPVSSYLDKILTMASPGITRSALALMLEQEEEVEYEDAQAFIEELVKNQVLVSEFSIHITNEDNLNLYISRLKQIEGCTDPLLLSLLQEISELLNRLDKAPQGEKLPHLELLDSIIAERLGFQSEQEFIRTNLFVQATHATLSKALVDKVKKGMHVLNLFSPPAEHHLLRDFKEKFYRRYEHEEVPLVEALDPDIGVSLGNYSPSGIGVVSLLSGIFPSTDTIRGSNNNIGIPVALNSFILQKYQHYIKQREDAIYITEQELQGLEPRWDDIPATISVGIDVLSTSNTQTPAVLIKYAGGMSGVNTTSRFSNLDESFRQYTKEIIAFEESCFPADTIIADIAYTVQDPGLANVMQRPGLRKYEIPLLSLPSGDAVAVPVKDIMVSLTEDHQLRLRSRSLNKYIIPRNSTAHNFTMKTTPMYHFLSAYQGEGNLRGALIFNWGDLAPENGYFPRIVFEKDIVLCAARWKIQAWEINAGKDFTTQMKALMKARNIPNRVYLTSGNENKLLLDLQREEVFALLKSEMKKGEIQLEEYLMDETAPLVSGNGGSYNHEIILNFYKR</sequence>
<proteinExistence type="predicted"/>
<evidence type="ECO:0000313" key="3">
    <source>
        <dbReference type="Proteomes" id="UP000199045"/>
    </source>
</evidence>
<dbReference type="STRING" id="104663.SAMN04488121_102154"/>
<dbReference type="OrthoDB" id="1273722at2"/>
<reference evidence="2 3" key="1">
    <citation type="submission" date="2016-10" db="EMBL/GenBank/DDBJ databases">
        <authorList>
            <person name="de Groot N.N."/>
        </authorList>
    </citation>
    <scope>NUCLEOTIDE SEQUENCE [LARGE SCALE GENOMIC DNA]</scope>
    <source>
        <strain evidence="2 3">DSM 527</strain>
    </source>
</reference>
<dbReference type="Pfam" id="PF04738">
    <property type="entry name" value="Lant_dehydr_N"/>
    <property type="match status" value="1"/>
</dbReference>
<dbReference type="AlphaFoldDB" id="A0A1G7LR08"/>
<dbReference type="RefSeq" id="WP_089830289.1">
    <property type="nucleotide sequence ID" value="NZ_FNBN01000002.1"/>
</dbReference>
<accession>A0A1G7LR08</accession>
<dbReference type="EMBL" id="FNBN01000002">
    <property type="protein sequence ID" value="SDF51821.1"/>
    <property type="molecule type" value="Genomic_DNA"/>
</dbReference>